<name>A0A8G0PQN2_9HYPO</name>
<comment type="similarity">
    <text evidence="7">Belongs to the chloroperoxidase family.</text>
</comment>
<dbReference type="PANTHER" id="PTHR33577">
    <property type="entry name" value="STERIGMATOCYSTIN BIOSYNTHESIS PEROXIDASE STCC-RELATED"/>
    <property type="match status" value="1"/>
</dbReference>
<keyword evidence="3" id="KW-0349">Heme</keyword>
<dbReference type="InterPro" id="IPR000028">
    <property type="entry name" value="Chloroperoxidase"/>
</dbReference>
<accession>A0A8G0PQN2</accession>
<evidence type="ECO:0000256" key="3">
    <source>
        <dbReference type="ARBA" id="ARBA00022617"/>
    </source>
</evidence>
<dbReference type="Proteomes" id="UP000826661">
    <property type="component" value="Chromosome VII"/>
</dbReference>
<dbReference type="InterPro" id="IPR036851">
    <property type="entry name" value="Chloroperoxidase-like_sf"/>
</dbReference>
<evidence type="ECO:0000256" key="7">
    <source>
        <dbReference type="ARBA" id="ARBA00025795"/>
    </source>
</evidence>
<keyword evidence="4" id="KW-0479">Metal-binding</keyword>
<proteinExistence type="inferred from homology"/>
<keyword evidence="2" id="KW-0575">Peroxidase</keyword>
<evidence type="ECO:0000256" key="6">
    <source>
        <dbReference type="ARBA" id="ARBA00023004"/>
    </source>
</evidence>
<keyword evidence="5" id="KW-0560">Oxidoreductase</keyword>
<comment type="cofactor">
    <cofactor evidence="1">
        <name>heme b</name>
        <dbReference type="ChEBI" id="CHEBI:60344"/>
    </cofactor>
</comment>
<protein>
    <submittedName>
        <fullName evidence="9">HEME_HALOPEROXIDASE domain-containing protein</fullName>
    </submittedName>
</protein>
<reference evidence="9 10" key="1">
    <citation type="journal article" date="2021" name="BMC Genomics">
        <title>Telomere-to-telomere genome assembly of asparaginase-producing Trichoderma simmonsii.</title>
        <authorList>
            <person name="Chung D."/>
            <person name="Kwon Y.M."/>
            <person name="Yang Y."/>
        </authorList>
    </citation>
    <scope>NUCLEOTIDE SEQUENCE [LARGE SCALE GENOMIC DNA]</scope>
    <source>
        <strain evidence="9 10">GH-Sj1</strain>
    </source>
</reference>
<dbReference type="Pfam" id="PF01328">
    <property type="entry name" value="Peroxidase_2"/>
    <property type="match status" value="1"/>
</dbReference>
<dbReference type="Gene3D" id="1.10.489.10">
    <property type="entry name" value="Chloroperoxidase-like"/>
    <property type="match status" value="1"/>
</dbReference>
<dbReference type="PROSITE" id="PS51405">
    <property type="entry name" value="HEME_HALOPEROXIDASE"/>
    <property type="match status" value="1"/>
</dbReference>
<keyword evidence="6" id="KW-0408">Iron</keyword>
<sequence>MSKSTASKTQPDSIQFRMKFLLSVVGISTLSNIGAAQLLDLPPLFDPYDPKFDDWQPAGPNDSRGPCPGLNSLANHGFLPRSGKNITVIDIVRGTYLGLGLSPDASVAVGVAELIKSYRLAAFDLHELSNHGFVEHDCSLSRADFGDGNNNDFNETIWSVPLEVLMNYTTITPQAIGAARSARDLFDIAHNPNQQCGARSIAVGALENGLLIQSLGGKPPLEWVRSIFEQQRIPTNLGFRPEPIVLNNLAEITAVGLTSLLSQPNLTYLLGNTVIKTPADLLAEVFPVKEYDLTYILEVLGLAGFPSVDLSFLTGA</sequence>
<organism evidence="9 10">
    <name type="scientific">Trichoderma simmonsii</name>
    <dbReference type="NCBI Taxonomy" id="1491479"/>
    <lineage>
        <taxon>Eukaryota</taxon>
        <taxon>Fungi</taxon>
        <taxon>Dikarya</taxon>
        <taxon>Ascomycota</taxon>
        <taxon>Pezizomycotina</taxon>
        <taxon>Sordariomycetes</taxon>
        <taxon>Hypocreomycetidae</taxon>
        <taxon>Hypocreales</taxon>
        <taxon>Hypocreaceae</taxon>
        <taxon>Trichoderma</taxon>
    </lineage>
</organism>
<evidence type="ECO:0000313" key="9">
    <source>
        <dbReference type="EMBL" id="QYT05274.1"/>
    </source>
</evidence>
<evidence type="ECO:0000256" key="4">
    <source>
        <dbReference type="ARBA" id="ARBA00022723"/>
    </source>
</evidence>
<dbReference type="GO" id="GO:0046872">
    <property type="term" value="F:metal ion binding"/>
    <property type="evidence" value="ECO:0007669"/>
    <property type="project" value="UniProtKB-KW"/>
</dbReference>
<dbReference type="SUPFAM" id="SSF47571">
    <property type="entry name" value="Cloroperoxidase"/>
    <property type="match status" value="1"/>
</dbReference>
<evidence type="ECO:0000256" key="2">
    <source>
        <dbReference type="ARBA" id="ARBA00022559"/>
    </source>
</evidence>
<dbReference type="PANTHER" id="PTHR33577:SF19">
    <property type="entry name" value="HEME HALOPEROXIDASE FAMILY PROFILE DOMAIN-CONTAINING PROTEIN-RELATED"/>
    <property type="match status" value="1"/>
</dbReference>
<feature type="domain" description="Heme haloperoxidase family profile" evidence="8">
    <location>
        <begin position="51"/>
        <end position="259"/>
    </location>
</feature>
<evidence type="ECO:0000259" key="8">
    <source>
        <dbReference type="PROSITE" id="PS51405"/>
    </source>
</evidence>
<evidence type="ECO:0000256" key="5">
    <source>
        <dbReference type="ARBA" id="ARBA00023002"/>
    </source>
</evidence>
<dbReference type="AlphaFoldDB" id="A0A8G0PQN2"/>
<dbReference type="EMBL" id="CP075870">
    <property type="protein sequence ID" value="QYT05274.1"/>
    <property type="molecule type" value="Genomic_DNA"/>
</dbReference>
<evidence type="ECO:0000256" key="1">
    <source>
        <dbReference type="ARBA" id="ARBA00001970"/>
    </source>
</evidence>
<dbReference type="GO" id="GO:0004601">
    <property type="term" value="F:peroxidase activity"/>
    <property type="evidence" value="ECO:0007669"/>
    <property type="project" value="UniProtKB-KW"/>
</dbReference>
<keyword evidence="10" id="KW-1185">Reference proteome</keyword>
<evidence type="ECO:0000313" key="10">
    <source>
        <dbReference type="Proteomes" id="UP000826661"/>
    </source>
</evidence>
<gene>
    <name evidence="9" type="ORF">H0G86_012168</name>
</gene>